<organism evidence="3 4">
    <name type="scientific">Myceligenerans indicum</name>
    <dbReference type="NCBI Taxonomy" id="2593663"/>
    <lineage>
        <taxon>Bacteria</taxon>
        <taxon>Bacillati</taxon>
        <taxon>Actinomycetota</taxon>
        <taxon>Actinomycetes</taxon>
        <taxon>Micrococcales</taxon>
        <taxon>Promicromonosporaceae</taxon>
        <taxon>Myceligenerans</taxon>
    </lineage>
</organism>
<evidence type="ECO:0000256" key="2">
    <source>
        <dbReference type="SAM" id="Phobius"/>
    </source>
</evidence>
<protein>
    <submittedName>
        <fullName evidence="3">Insulinase family protein</fullName>
    </submittedName>
</protein>
<keyword evidence="2" id="KW-0472">Membrane</keyword>
<keyword evidence="2" id="KW-1133">Transmembrane helix</keyword>
<feature type="transmembrane region" description="Helical" evidence="2">
    <location>
        <begin position="535"/>
        <end position="559"/>
    </location>
</feature>
<feature type="compositionally biased region" description="Polar residues" evidence="1">
    <location>
        <begin position="1"/>
        <end position="13"/>
    </location>
</feature>
<dbReference type="Proteomes" id="UP000675409">
    <property type="component" value="Unassembled WGS sequence"/>
</dbReference>
<sequence length="596" mass="63729">MTGTTDAPVTTDATRPADAGGSVASPDVPDLISTGEVDGIPVLHAPWRENHVTGGLVFRVGQADETLATRGITHLVEHLALFGPDLAETRHNGVTSDITTVFHVSGTLEEVVDHLNQVCAALRDLPVHRIETEKEILRTEEAGRHGDAARTMRIERYGASTYGLPGYAELGLGRIGPSEVRDWARSRFTRDNAVLFLTTDAVPEGLDLRLPQGRRHPAPVPSSALSDGTPAFFRGAEGGAVLDAVVPRSAAASLFAQVAGRALFRDLRQAGGYSYRPDAEYAPRDAHSALITLSADALPDKQDAVVGGLVDTLARLRLGTIEPAEVEAAKERARKTYDVPDLGARMLPQACVDVLLGAPALDPQRHLAEVEATTVEDVQTVAREVWEGALLQVPARDADWAGMVPAPRWSGVSVPGTAFPAEEGRVTLRVGADGVSLVTPDGPVTVRFAETAVMIAYADGGRVLTGLDGFRVAVEPTLFRGLTPEDVFRLVDARVPAHLVVPRTRDPQRVPQPQPQPVSRPQPDLGARLLRIGNAALSVAGWVILAFLGFFVVTVAFGLLEGAVGRSLTGLWLATMVLIAGGVVAWRVIRRRRRRR</sequence>
<dbReference type="Gene3D" id="3.30.830.10">
    <property type="entry name" value="Metalloenzyme, LuxS/M16 peptidase-like"/>
    <property type="match status" value="2"/>
</dbReference>
<dbReference type="EMBL" id="JABBYC010000005">
    <property type="protein sequence ID" value="MBL0885770.1"/>
    <property type="molecule type" value="Genomic_DNA"/>
</dbReference>
<dbReference type="SUPFAM" id="SSF63411">
    <property type="entry name" value="LuxS/MPP-like metallohydrolase"/>
    <property type="match status" value="2"/>
</dbReference>
<comment type="caution">
    <text evidence="3">The sequence shown here is derived from an EMBL/GenBank/DDBJ whole genome shotgun (WGS) entry which is preliminary data.</text>
</comment>
<accession>A0ABS1LHQ8</accession>
<evidence type="ECO:0000313" key="3">
    <source>
        <dbReference type="EMBL" id="MBL0885770.1"/>
    </source>
</evidence>
<name>A0ABS1LHQ8_9MICO</name>
<feature type="region of interest" description="Disordered" evidence="1">
    <location>
        <begin position="1"/>
        <end position="30"/>
    </location>
</feature>
<dbReference type="InterPro" id="IPR011249">
    <property type="entry name" value="Metalloenz_LuxS/M16"/>
</dbReference>
<evidence type="ECO:0000313" key="4">
    <source>
        <dbReference type="Proteomes" id="UP000675409"/>
    </source>
</evidence>
<proteinExistence type="predicted"/>
<keyword evidence="2" id="KW-0812">Transmembrane</keyword>
<feature type="transmembrane region" description="Helical" evidence="2">
    <location>
        <begin position="571"/>
        <end position="589"/>
    </location>
</feature>
<evidence type="ECO:0000256" key="1">
    <source>
        <dbReference type="SAM" id="MobiDB-lite"/>
    </source>
</evidence>
<gene>
    <name evidence="3" type="ORF">HGK34_05690</name>
</gene>
<dbReference type="RefSeq" id="WP_201845588.1">
    <property type="nucleotide sequence ID" value="NZ_JABBYC010000005.1"/>
</dbReference>
<reference evidence="3 4" key="1">
    <citation type="journal article" date="2021" name="Arch. Microbiol.">
        <title>Myceligenerans indicum sp. nov., an actinobacterium isolated from mangrove sediment of Sundarbans, India.</title>
        <authorList>
            <person name="Asha K."/>
            <person name="Bhadury P."/>
        </authorList>
    </citation>
    <scope>NUCLEOTIDE SEQUENCE [LARGE SCALE GENOMIC DNA]</scope>
    <source>
        <strain evidence="3 4">I2</strain>
    </source>
</reference>
<keyword evidence="4" id="KW-1185">Reference proteome</keyword>